<dbReference type="STRING" id="526221.C9SBS7"/>
<gene>
    <name evidence="2" type="ORF">VDBG_01920</name>
</gene>
<keyword evidence="3" id="KW-1185">Reference proteome</keyword>
<name>C9SBS7_VERA1</name>
<feature type="compositionally biased region" description="Acidic residues" evidence="1">
    <location>
        <begin position="30"/>
        <end position="40"/>
    </location>
</feature>
<protein>
    <submittedName>
        <fullName evidence="2">Predicted protein</fullName>
    </submittedName>
</protein>
<dbReference type="RefSeq" id="XP_003007732.1">
    <property type="nucleotide sequence ID" value="XM_003007686.1"/>
</dbReference>
<feature type="region of interest" description="Disordered" evidence="1">
    <location>
        <begin position="1"/>
        <end position="97"/>
    </location>
</feature>
<dbReference type="AlphaFoldDB" id="C9SBS7"/>
<dbReference type="KEGG" id="val:VDBG_01920"/>
<dbReference type="EMBL" id="DS985215">
    <property type="protein sequence ID" value="EEY15811.1"/>
    <property type="molecule type" value="Genomic_DNA"/>
</dbReference>
<dbReference type="OrthoDB" id="437078at2759"/>
<proteinExistence type="predicted"/>
<feature type="compositionally biased region" description="Low complexity" evidence="1">
    <location>
        <begin position="8"/>
        <end position="20"/>
    </location>
</feature>
<dbReference type="GeneID" id="9535359"/>
<reference evidence="3" key="1">
    <citation type="journal article" date="2011" name="PLoS Pathog.">
        <title>Comparative genomics yields insights into niche adaptation of plant vascular wilt pathogens.</title>
        <authorList>
            <person name="Klosterman S.J."/>
            <person name="Subbarao K.V."/>
            <person name="Kang S."/>
            <person name="Veronese P."/>
            <person name="Gold S.E."/>
            <person name="Thomma B.P.H.J."/>
            <person name="Chen Z."/>
            <person name="Henrissat B."/>
            <person name="Lee Y.-H."/>
            <person name="Park J."/>
            <person name="Garcia-Pedrajas M.D."/>
            <person name="Barbara D.J."/>
            <person name="Anchieta A."/>
            <person name="de Jonge R."/>
            <person name="Santhanam P."/>
            <person name="Maruthachalam K."/>
            <person name="Atallah Z."/>
            <person name="Amyotte S.G."/>
            <person name="Paz Z."/>
            <person name="Inderbitzin P."/>
            <person name="Hayes R.J."/>
            <person name="Heiman D.I."/>
            <person name="Young S."/>
            <person name="Zeng Q."/>
            <person name="Engels R."/>
            <person name="Galagan J."/>
            <person name="Cuomo C.A."/>
            <person name="Dobinson K.F."/>
            <person name="Ma L.-J."/>
        </authorList>
    </citation>
    <scope>NUCLEOTIDE SEQUENCE [LARGE SCALE GENOMIC DNA]</scope>
    <source>
        <strain evidence="3">VaMs.102 / ATCC MYA-4576 / FGSC 10136</strain>
    </source>
</reference>
<dbReference type="Proteomes" id="UP000008698">
    <property type="component" value="Unassembled WGS sequence"/>
</dbReference>
<evidence type="ECO:0000313" key="2">
    <source>
        <dbReference type="EMBL" id="EEY15811.1"/>
    </source>
</evidence>
<dbReference type="HOGENOM" id="CLU_2172968_0_0_1"/>
<organism evidence="3">
    <name type="scientific">Verticillium alfalfae (strain VaMs.102 / ATCC MYA-4576 / FGSC 10136)</name>
    <name type="common">Verticillium wilt of alfalfa</name>
    <name type="synonym">Verticillium albo-atrum</name>
    <dbReference type="NCBI Taxonomy" id="526221"/>
    <lineage>
        <taxon>Eukaryota</taxon>
        <taxon>Fungi</taxon>
        <taxon>Dikarya</taxon>
        <taxon>Ascomycota</taxon>
        <taxon>Pezizomycotina</taxon>
        <taxon>Sordariomycetes</taxon>
        <taxon>Hypocreomycetidae</taxon>
        <taxon>Glomerellales</taxon>
        <taxon>Plectosphaerellaceae</taxon>
        <taxon>Verticillium</taxon>
    </lineage>
</organism>
<evidence type="ECO:0000313" key="3">
    <source>
        <dbReference type="Proteomes" id="UP000008698"/>
    </source>
</evidence>
<sequence>MAQRNGHAGTTGAAAAGAAGNTRPKTPMALDEDDVPDEADLYGATPKRAAPGTTNVPRPADPDDEDDLEALMAEAEAETGPRREPETKVAPAVNDYEDDEAAMAEMDGMW</sequence>
<evidence type="ECO:0000256" key="1">
    <source>
        <dbReference type="SAM" id="MobiDB-lite"/>
    </source>
</evidence>
<accession>C9SBS7</accession>